<dbReference type="Pfam" id="PF00532">
    <property type="entry name" value="Peripla_BP_1"/>
    <property type="match status" value="1"/>
</dbReference>
<keyword evidence="3" id="KW-0574">Periplasm</keyword>
<keyword evidence="3" id="KW-0732">Signal</keyword>
<feature type="chain" id="PRO_5031674748" description="L-arabinose-binding periplasmic protein" evidence="3">
    <location>
        <begin position="26"/>
        <end position="333"/>
    </location>
</feature>
<dbReference type="AlphaFoldDB" id="A0A7Z7BGI5"/>
<dbReference type="GO" id="GO:0042882">
    <property type="term" value="P:L-arabinose transmembrane transport"/>
    <property type="evidence" value="ECO:0007669"/>
    <property type="project" value="UniProtKB-UniRule"/>
</dbReference>
<name>A0A7Z7BGI5_9BURK</name>
<feature type="domain" description="Periplasmic binding protein/LacI sugar binding" evidence="5">
    <location>
        <begin position="30"/>
        <end position="304"/>
    </location>
</feature>
<evidence type="ECO:0000256" key="2">
    <source>
        <dbReference type="ARBA" id="ARBA00007639"/>
    </source>
</evidence>
<sequence>MNIAKLTCLIPLSLGLLLGSIQSRADEPVKIGFLVKQPEEPWFQDEWKFAEMAAREKGFTLVKIAAPSGEKVMSAIDNLAAQKAQGFVICTPDVKLGPGIVAKAKADGLKMMTVDDRLVDGAGKPIASVPYMGISASEIGRQAGESIASEVKRRGWAMKDVGAIDVSYDQLPTSHDRTAAAADALVAAGLPRANVINAPMNHPDTENGFNAANIALTKNPQFKHWVAFGLNDESVLGAVRAAEGRGIRAENMVGVGVGGSESALNEFKKPLPTGFFGTVIISPKRHGAETSTLVYEWIKTGKEPPLLTLTTGMLATRDDVNQVREKMGLVVSK</sequence>
<comment type="caution">
    <text evidence="6">The sequence shown here is derived from an EMBL/GenBank/DDBJ whole genome shotgun (WGS) entry which is preliminary data.</text>
</comment>
<comment type="similarity">
    <text evidence="2 3">Belongs to the bacterial solute-binding protein 2 family.</text>
</comment>
<reference evidence="6" key="1">
    <citation type="submission" date="2016-10" db="EMBL/GenBank/DDBJ databases">
        <authorList>
            <person name="Varghese N."/>
            <person name="Submissions S."/>
        </authorList>
    </citation>
    <scope>NUCLEOTIDE SEQUENCE [LARGE SCALE GENOMIC DNA]</scope>
    <source>
        <strain evidence="6">YR281</strain>
    </source>
</reference>
<keyword evidence="7" id="KW-1185">Reference proteome</keyword>
<dbReference type="Gene3D" id="3.40.50.2300">
    <property type="match status" value="2"/>
</dbReference>
<dbReference type="EMBL" id="FNDI01000036">
    <property type="protein sequence ID" value="SDJ18367.1"/>
    <property type="molecule type" value="Genomic_DNA"/>
</dbReference>
<dbReference type="GO" id="GO:0030246">
    <property type="term" value="F:carbohydrate binding"/>
    <property type="evidence" value="ECO:0007669"/>
    <property type="project" value="TreeGrafter"/>
</dbReference>
<evidence type="ECO:0000259" key="5">
    <source>
        <dbReference type="Pfam" id="PF00532"/>
    </source>
</evidence>
<protein>
    <recommendedName>
        <fullName evidence="3">L-arabinose-binding periplasmic protein</fullName>
        <shortName evidence="3">ABP</shortName>
    </recommendedName>
</protein>
<comment type="subcellular location">
    <subcellularLocation>
        <location evidence="1 3">Periplasm</location>
    </subcellularLocation>
</comment>
<feature type="signal peptide" evidence="3">
    <location>
        <begin position="1"/>
        <end position="25"/>
    </location>
</feature>
<accession>A0A7Z7BGI5</accession>
<organism evidence="6 7">
    <name type="scientific">Paraburkholderia steynii</name>
    <dbReference type="NCBI Taxonomy" id="1245441"/>
    <lineage>
        <taxon>Bacteria</taxon>
        <taxon>Pseudomonadati</taxon>
        <taxon>Pseudomonadota</taxon>
        <taxon>Betaproteobacteria</taxon>
        <taxon>Burkholderiales</taxon>
        <taxon>Burkholderiaceae</taxon>
        <taxon>Paraburkholderia</taxon>
    </lineage>
</organism>
<dbReference type="InterPro" id="IPR028082">
    <property type="entry name" value="Peripla_BP_I"/>
</dbReference>
<dbReference type="InterPro" id="IPR026266">
    <property type="entry name" value="AraF"/>
</dbReference>
<dbReference type="PANTHER" id="PTHR30036:SF6">
    <property type="entry name" value="L-ARABINOSE-BINDING PERIPLASMIC PROTEIN"/>
    <property type="match status" value="1"/>
</dbReference>
<evidence type="ECO:0000256" key="4">
    <source>
        <dbReference type="PIRSR" id="PIRSR002816-1"/>
    </source>
</evidence>
<dbReference type="InterPro" id="IPR050555">
    <property type="entry name" value="Bact_Solute-Bind_Prot2"/>
</dbReference>
<keyword evidence="3" id="KW-0762">Sugar transport</keyword>
<dbReference type="Proteomes" id="UP000198900">
    <property type="component" value="Unassembled WGS sequence"/>
</dbReference>
<evidence type="ECO:0000256" key="1">
    <source>
        <dbReference type="ARBA" id="ARBA00004418"/>
    </source>
</evidence>
<proteinExistence type="inferred from homology"/>
<keyword evidence="3" id="KW-0813">Transport</keyword>
<dbReference type="GO" id="GO:0030288">
    <property type="term" value="C:outer membrane-bounded periplasmic space"/>
    <property type="evidence" value="ECO:0007669"/>
    <property type="project" value="TreeGrafter"/>
</dbReference>
<dbReference type="PANTHER" id="PTHR30036">
    <property type="entry name" value="D-XYLOSE-BINDING PERIPLASMIC PROTEIN"/>
    <property type="match status" value="1"/>
</dbReference>
<evidence type="ECO:0000256" key="3">
    <source>
        <dbReference type="PIRNR" id="PIRNR002816"/>
    </source>
</evidence>
<dbReference type="CDD" id="cd01540">
    <property type="entry name" value="PBP1_arabinose_binding"/>
    <property type="match status" value="1"/>
</dbReference>
<evidence type="ECO:0000313" key="6">
    <source>
        <dbReference type="EMBL" id="SDJ18367.1"/>
    </source>
</evidence>
<evidence type="ECO:0000313" key="7">
    <source>
        <dbReference type="Proteomes" id="UP000198900"/>
    </source>
</evidence>
<feature type="site" description="The binding site for the sugar molecule has not yet been established, but C-87 may be involved" evidence="4">
    <location>
        <position position="90"/>
    </location>
</feature>
<dbReference type="InterPro" id="IPR001761">
    <property type="entry name" value="Peripla_BP/Lac1_sug-bd_dom"/>
</dbReference>
<gene>
    <name evidence="6" type="ORF">SAMN04487926_13662</name>
</gene>
<dbReference type="PIRSF" id="PIRSF002816">
    <property type="entry name" value="AraF"/>
    <property type="match status" value="1"/>
</dbReference>
<dbReference type="SUPFAM" id="SSF53822">
    <property type="entry name" value="Periplasmic binding protein-like I"/>
    <property type="match status" value="1"/>
</dbReference>